<comment type="caution">
    <text evidence="1">The sequence shown here is derived from an EMBL/GenBank/DDBJ whole genome shotgun (WGS) entry which is preliminary data.</text>
</comment>
<dbReference type="EMBL" id="JACJLL010000027">
    <property type="protein sequence ID" value="MBM6818909.1"/>
    <property type="molecule type" value="Genomic_DNA"/>
</dbReference>
<name>A0ABS2FEX4_9CLOT</name>
<evidence type="ECO:0000313" key="2">
    <source>
        <dbReference type="Proteomes" id="UP000767334"/>
    </source>
</evidence>
<gene>
    <name evidence="1" type="ORF">H6A19_06090</name>
</gene>
<reference evidence="1 2" key="1">
    <citation type="journal article" date="2021" name="Sci. Rep.">
        <title>The distribution of antibiotic resistance genes in chicken gut microbiota commensals.</title>
        <authorList>
            <person name="Juricova H."/>
            <person name="Matiasovicova J."/>
            <person name="Kubasova T."/>
            <person name="Cejkova D."/>
            <person name="Rychlik I."/>
        </authorList>
    </citation>
    <scope>NUCLEOTIDE SEQUENCE [LARGE SCALE GENOMIC DNA]</scope>
    <source>
        <strain evidence="1 2">An435</strain>
    </source>
</reference>
<dbReference type="RefSeq" id="WP_148323025.1">
    <property type="nucleotide sequence ID" value="NZ_JACJLL010000027.1"/>
</dbReference>
<protein>
    <submittedName>
        <fullName evidence="1">Uncharacterized protein</fullName>
    </submittedName>
</protein>
<keyword evidence="2" id="KW-1185">Reference proteome</keyword>
<accession>A0ABS2FEX4</accession>
<proteinExistence type="predicted"/>
<dbReference type="Proteomes" id="UP000767334">
    <property type="component" value="Unassembled WGS sequence"/>
</dbReference>
<sequence length="143" mass="16841">MSFAMNNYIKSSYIKRISLEKCIKNNNKLILYFSPKDYEHVNFSMIIIKNTKNREEFVCPFTKELPNTITLDLNPLCSYFTDYEGSIFINTQNKLNDIILIPILSEKNIINFENNSNSTNFKWFIRVLDNGELRLSSIVNKKH</sequence>
<evidence type="ECO:0000313" key="1">
    <source>
        <dbReference type="EMBL" id="MBM6818909.1"/>
    </source>
</evidence>
<organism evidence="1 2">
    <name type="scientific">Clostridium saudiense</name>
    <dbReference type="NCBI Taxonomy" id="1414720"/>
    <lineage>
        <taxon>Bacteria</taxon>
        <taxon>Bacillati</taxon>
        <taxon>Bacillota</taxon>
        <taxon>Clostridia</taxon>
        <taxon>Eubacteriales</taxon>
        <taxon>Clostridiaceae</taxon>
        <taxon>Clostridium</taxon>
    </lineage>
</organism>